<evidence type="ECO:0000313" key="5">
    <source>
        <dbReference type="Proteomes" id="UP001500954"/>
    </source>
</evidence>
<feature type="domain" description="Glycosyl-hydrolase family 116 N-terminal" evidence="3">
    <location>
        <begin position="36"/>
        <end position="342"/>
    </location>
</feature>
<keyword evidence="1" id="KW-0732">Signal</keyword>
<dbReference type="Pfam" id="PF12215">
    <property type="entry name" value="Glyco_hydr_116N"/>
    <property type="match status" value="1"/>
</dbReference>
<feature type="signal peptide" evidence="1">
    <location>
        <begin position="1"/>
        <end position="21"/>
    </location>
</feature>
<keyword evidence="5" id="KW-1185">Reference proteome</keyword>
<dbReference type="InterPro" id="IPR012341">
    <property type="entry name" value="6hp_glycosidase-like_sf"/>
</dbReference>
<dbReference type="InterPro" id="IPR024462">
    <property type="entry name" value="GH116_N"/>
</dbReference>
<protein>
    <submittedName>
        <fullName evidence="4">Non-lysosomal glucosylceramidase</fullName>
    </submittedName>
</protein>
<sequence length="873" mass="97444">MMVKVLLSIFCILTFSGPILSQNSEYYTKDQLKYIGMPIGGITSGQVYMGGDGQLWYWDIFNIQRINPGGPGDKFYLNPMVQDKQFEQGFAVRVKKLLPSTITPSVKLLREGGFKDITFRGEYPLAKVTYVDSDFPVSVALQAYTPFIPTDHESSDFPAVVLEYKLTNDSDKPVSAELIGWLQNMSNFKTANNADGKHKNTIISSDNKLQLVCTSEVTEEHKDLPDYGNMTLTLVGEGQSWFMPKAPRNIDYNLAEELRPSNSTSAEAEVGEVITGLVGKEVTLQPGGSKTLTFVLSWYFPNVHRPESGFHHLKNKKNLRHYYSKKFTSSTHVAETILGNADKYLATTKQWNKTWYDASLPTWFLDRTFINTSTLATTSCYRLDDLTDDVDNEGRFYAMEGVYLGHGTCTHVFHYEQALGRVFPSLARQLRTQIDYGLSFAEEGIIKYRGELSNMGSHDGRGYAVDGHAGTVLRMYREHTTAPNMNMLKTYWPKIKKSIQYMIDHDAEKTGKPDGVLEGIQYNTLDKMWYGKIAWTSSMYNAALLAGASMARDIKDIAFAKKCASIATMGKKNMTDELFNGEYFINILDPENRKTPNSYIGCHIDQVLGQSWASQVGLPRVIPKKETVSALKSIHKYNYYEDVGPYLDTAAIKNVRFYALPGEPGTVMCSFPKGGAEEAPGSQSGDWDKLVIGYFSESMTGFTYQAAAHMIAEGLVDKGMEMIKAIHGRYAPKKRNPYNEVEYGNHYTRAMSSYGAFIAASGFTLNEPNGQIGFAPKIEPNNFKSAFITGNSWGTFTQTKQGDTHASSLSLDFGTLKLSTFTLAANVKPKKLDVSINGNMIKSGYVFRDGQVIVAFKENVSLSKADELEIKMN</sequence>
<accession>A0ABP6WT55</accession>
<dbReference type="PANTHER" id="PTHR12654">
    <property type="entry name" value="BILE ACID BETA-GLUCOSIDASE-RELATED"/>
    <property type="match status" value="1"/>
</dbReference>
<dbReference type="Gene3D" id="1.50.10.10">
    <property type="match status" value="1"/>
</dbReference>
<dbReference type="Pfam" id="PF04685">
    <property type="entry name" value="DUF608"/>
    <property type="match status" value="1"/>
</dbReference>
<dbReference type="InterPro" id="IPR008928">
    <property type="entry name" value="6-hairpin_glycosidase_sf"/>
</dbReference>
<dbReference type="RefSeq" id="WP_345003938.1">
    <property type="nucleotide sequence ID" value="NZ_BAABCY010000012.1"/>
</dbReference>
<evidence type="ECO:0000259" key="2">
    <source>
        <dbReference type="Pfam" id="PF04685"/>
    </source>
</evidence>
<dbReference type="InterPro" id="IPR052566">
    <property type="entry name" value="Non-lysos_glucosylceramidase"/>
</dbReference>
<proteinExistence type="predicted"/>
<dbReference type="Proteomes" id="UP001500954">
    <property type="component" value="Unassembled WGS sequence"/>
</dbReference>
<evidence type="ECO:0000256" key="1">
    <source>
        <dbReference type="SAM" id="SignalP"/>
    </source>
</evidence>
<name>A0ABP6WT55_9FLAO</name>
<dbReference type="SUPFAM" id="SSF48208">
    <property type="entry name" value="Six-hairpin glycosidases"/>
    <property type="match status" value="1"/>
</dbReference>
<evidence type="ECO:0000259" key="3">
    <source>
        <dbReference type="Pfam" id="PF12215"/>
    </source>
</evidence>
<gene>
    <name evidence="4" type="ORF">GCM10022395_02820</name>
</gene>
<dbReference type="PANTHER" id="PTHR12654:SF4">
    <property type="entry name" value="PB1 DOMAIN-CONTAINING PROTEIN"/>
    <property type="match status" value="1"/>
</dbReference>
<feature type="chain" id="PRO_5047357731" evidence="1">
    <location>
        <begin position="22"/>
        <end position="873"/>
    </location>
</feature>
<comment type="caution">
    <text evidence="4">The sequence shown here is derived from an EMBL/GenBank/DDBJ whole genome shotgun (WGS) entry which is preliminary data.</text>
</comment>
<evidence type="ECO:0000313" key="4">
    <source>
        <dbReference type="EMBL" id="GAA3554824.1"/>
    </source>
</evidence>
<feature type="domain" description="Glycosyl-hydrolase family 116 catalytic region" evidence="2">
    <location>
        <begin position="466"/>
        <end position="754"/>
    </location>
</feature>
<dbReference type="InterPro" id="IPR006775">
    <property type="entry name" value="GH116_catalytic"/>
</dbReference>
<dbReference type="EMBL" id="BAABCY010000012">
    <property type="protein sequence ID" value="GAA3554824.1"/>
    <property type="molecule type" value="Genomic_DNA"/>
</dbReference>
<reference evidence="5" key="1">
    <citation type="journal article" date="2019" name="Int. J. Syst. Evol. Microbiol.">
        <title>The Global Catalogue of Microorganisms (GCM) 10K type strain sequencing project: providing services to taxonomists for standard genome sequencing and annotation.</title>
        <authorList>
            <consortium name="The Broad Institute Genomics Platform"/>
            <consortium name="The Broad Institute Genome Sequencing Center for Infectious Disease"/>
            <person name="Wu L."/>
            <person name="Ma J."/>
        </authorList>
    </citation>
    <scope>NUCLEOTIDE SEQUENCE [LARGE SCALE GENOMIC DNA]</scope>
    <source>
        <strain evidence="5">JCM 17111</strain>
    </source>
</reference>
<organism evidence="4 5">
    <name type="scientific">Snuella lapsa</name>
    <dbReference type="NCBI Taxonomy" id="870481"/>
    <lineage>
        <taxon>Bacteria</taxon>
        <taxon>Pseudomonadati</taxon>
        <taxon>Bacteroidota</taxon>
        <taxon>Flavobacteriia</taxon>
        <taxon>Flavobacteriales</taxon>
        <taxon>Flavobacteriaceae</taxon>
        <taxon>Snuella</taxon>
    </lineage>
</organism>